<dbReference type="Pfam" id="PF01497">
    <property type="entry name" value="Peripla_BP_2"/>
    <property type="match status" value="1"/>
</dbReference>
<feature type="region of interest" description="Disordered" evidence="5">
    <location>
        <begin position="26"/>
        <end position="66"/>
    </location>
</feature>
<evidence type="ECO:0000256" key="3">
    <source>
        <dbReference type="ARBA" id="ARBA00022448"/>
    </source>
</evidence>
<comment type="caution">
    <text evidence="8">The sequence shown here is derived from an EMBL/GenBank/DDBJ whole genome shotgun (WGS) entry which is preliminary data.</text>
</comment>
<feature type="signal peptide" evidence="6">
    <location>
        <begin position="1"/>
        <end position="21"/>
    </location>
</feature>
<dbReference type="PANTHER" id="PTHR30532:SF26">
    <property type="entry name" value="IRON(3+)-HYDROXAMATE-BINDING PROTEIN FHUD"/>
    <property type="match status" value="1"/>
</dbReference>
<sequence length="323" mass="34882">MKKFIPAIMLLVLVVVLSACGSNKTNNANNANNGSAAAAETPAATESAAAEQPASGTVTYQSESGPVEIPANPKRIVALAYAPNMISMGANIVGVDQWTNMSPLFTDKLKGVEVVSDEDLEKIIELDPDLIVVGTESKNVAKLSEIAPTVAFTWGKLDYLNQQIEIGKILGKEKEAQTWVDDFKSRAAAIGDEIKAKIGENATVSVIETDAKSFYVFGDHWARGTEVLYQAMGLKMPEKVTKDAQGPGYFTLSQETLSDYAGDYIVLSRSTANDNAFMKTDTWKNIPAVKNNHVIEIDTEASTYSDPTTLESLLSIFKEGFLK</sequence>
<accession>A0ABQ6NGC3</accession>
<evidence type="ECO:0000256" key="1">
    <source>
        <dbReference type="ARBA" id="ARBA00004196"/>
    </source>
</evidence>
<feature type="compositionally biased region" description="Low complexity" evidence="5">
    <location>
        <begin position="26"/>
        <end position="51"/>
    </location>
</feature>
<dbReference type="PROSITE" id="PS50983">
    <property type="entry name" value="FE_B12_PBP"/>
    <property type="match status" value="1"/>
</dbReference>
<dbReference type="EMBL" id="BTCL01000002">
    <property type="protein sequence ID" value="GMK43645.1"/>
    <property type="molecule type" value="Genomic_DNA"/>
</dbReference>
<dbReference type="PROSITE" id="PS51257">
    <property type="entry name" value="PROKAR_LIPOPROTEIN"/>
    <property type="match status" value="1"/>
</dbReference>
<dbReference type="Gene3D" id="3.40.50.1980">
    <property type="entry name" value="Nitrogenase molybdenum iron protein domain"/>
    <property type="match status" value="2"/>
</dbReference>
<dbReference type="CDD" id="cd01138">
    <property type="entry name" value="FeuA"/>
    <property type="match status" value="1"/>
</dbReference>
<dbReference type="Proteomes" id="UP001285921">
    <property type="component" value="Unassembled WGS sequence"/>
</dbReference>
<keyword evidence="4 6" id="KW-0732">Signal</keyword>
<dbReference type="InterPro" id="IPR002491">
    <property type="entry name" value="ABC_transptr_periplasmic_BD"/>
</dbReference>
<name>A0ABQ6NGC3_9BACL</name>
<comment type="subcellular location">
    <subcellularLocation>
        <location evidence="1">Cell envelope</location>
    </subcellularLocation>
</comment>
<dbReference type="SUPFAM" id="SSF53807">
    <property type="entry name" value="Helical backbone' metal receptor"/>
    <property type="match status" value="1"/>
</dbReference>
<comment type="similarity">
    <text evidence="2">Belongs to the bacterial solute-binding protein 8 family.</text>
</comment>
<evidence type="ECO:0000313" key="9">
    <source>
        <dbReference type="Proteomes" id="UP001285921"/>
    </source>
</evidence>
<feature type="chain" id="PRO_5046614434" evidence="6">
    <location>
        <begin position="22"/>
        <end position="323"/>
    </location>
</feature>
<keyword evidence="3" id="KW-0813">Transport</keyword>
<dbReference type="PANTHER" id="PTHR30532">
    <property type="entry name" value="IRON III DICITRATE-BINDING PERIPLASMIC PROTEIN"/>
    <property type="match status" value="1"/>
</dbReference>
<proteinExistence type="inferred from homology"/>
<dbReference type="InterPro" id="IPR051313">
    <property type="entry name" value="Bact_iron-sidero_bind"/>
</dbReference>
<feature type="compositionally biased region" description="Polar residues" evidence="5">
    <location>
        <begin position="54"/>
        <end position="64"/>
    </location>
</feature>
<evidence type="ECO:0000313" key="8">
    <source>
        <dbReference type="EMBL" id="GMK43645.1"/>
    </source>
</evidence>
<gene>
    <name evidence="8" type="primary">fhuD_2</name>
    <name evidence="8" type="ORF">PghCCS26_07720</name>
</gene>
<evidence type="ECO:0000256" key="4">
    <source>
        <dbReference type="ARBA" id="ARBA00022729"/>
    </source>
</evidence>
<evidence type="ECO:0000259" key="7">
    <source>
        <dbReference type="PROSITE" id="PS50983"/>
    </source>
</evidence>
<protein>
    <submittedName>
        <fullName evidence="8">ABC transporter substrate-binding protein</fullName>
    </submittedName>
</protein>
<keyword evidence="9" id="KW-1185">Reference proteome</keyword>
<evidence type="ECO:0000256" key="5">
    <source>
        <dbReference type="SAM" id="MobiDB-lite"/>
    </source>
</evidence>
<evidence type="ECO:0000256" key="2">
    <source>
        <dbReference type="ARBA" id="ARBA00008814"/>
    </source>
</evidence>
<dbReference type="RefSeq" id="WP_317978871.1">
    <property type="nucleotide sequence ID" value="NZ_BTCL01000002.1"/>
</dbReference>
<organism evidence="8 9">
    <name type="scientific">Paenibacillus glycanilyticus</name>
    <dbReference type="NCBI Taxonomy" id="126569"/>
    <lineage>
        <taxon>Bacteria</taxon>
        <taxon>Bacillati</taxon>
        <taxon>Bacillota</taxon>
        <taxon>Bacilli</taxon>
        <taxon>Bacillales</taxon>
        <taxon>Paenibacillaceae</taxon>
        <taxon>Paenibacillus</taxon>
    </lineage>
</organism>
<evidence type="ECO:0000256" key="6">
    <source>
        <dbReference type="SAM" id="SignalP"/>
    </source>
</evidence>
<reference evidence="8 9" key="1">
    <citation type="submission" date="2023-05" db="EMBL/GenBank/DDBJ databases">
        <title>Draft genome of Paenibacillus sp. CCS26.</title>
        <authorList>
            <person name="Akita H."/>
            <person name="Shinto Y."/>
            <person name="Kimura Z."/>
        </authorList>
    </citation>
    <scope>NUCLEOTIDE SEQUENCE [LARGE SCALE GENOMIC DNA]</scope>
    <source>
        <strain evidence="8 9">CCS26</strain>
    </source>
</reference>
<feature type="domain" description="Fe/B12 periplasmic-binding" evidence="7">
    <location>
        <begin position="75"/>
        <end position="323"/>
    </location>
</feature>